<dbReference type="Pfam" id="PF03466">
    <property type="entry name" value="LysR_substrate"/>
    <property type="match status" value="1"/>
</dbReference>
<dbReference type="AlphaFoldDB" id="A0A1H3E3L2"/>
<proteinExistence type="inferred from homology"/>
<dbReference type="InterPro" id="IPR000847">
    <property type="entry name" value="LysR_HTH_N"/>
</dbReference>
<evidence type="ECO:0000259" key="5">
    <source>
        <dbReference type="PROSITE" id="PS50931"/>
    </source>
</evidence>
<gene>
    <name evidence="6" type="ORF">SAMN05444358_11028</name>
</gene>
<keyword evidence="3" id="KW-0238">DNA-binding</keyword>
<dbReference type="RefSeq" id="WP_074738589.1">
    <property type="nucleotide sequence ID" value="NZ_FNNP01000010.1"/>
</dbReference>
<dbReference type="PRINTS" id="PR00039">
    <property type="entry name" value="HTHLYSR"/>
</dbReference>
<keyword evidence="7" id="KW-1185">Reference proteome</keyword>
<dbReference type="Gene3D" id="3.40.190.10">
    <property type="entry name" value="Periplasmic binding protein-like II"/>
    <property type="match status" value="2"/>
</dbReference>
<feature type="domain" description="HTH lysR-type" evidence="5">
    <location>
        <begin position="1"/>
        <end position="58"/>
    </location>
</feature>
<evidence type="ECO:0000313" key="7">
    <source>
        <dbReference type="Proteomes" id="UP000183400"/>
    </source>
</evidence>
<keyword evidence="2" id="KW-0805">Transcription regulation</keyword>
<keyword evidence="4" id="KW-0804">Transcription</keyword>
<dbReference type="SUPFAM" id="SSF46785">
    <property type="entry name" value="Winged helix' DNA-binding domain"/>
    <property type="match status" value="1"/>
</dbReference>
<dbReference type="InterPro" id="IPR036390">
    <property type="entry name" value="WH_DNA-bd_sf"/>
</dbReference>
<dbReference type="GO" id="GO:0000976">
    <property type="term" value="F:transcription cis-regulatory region binding"/>
    <property type="evidence" value="ECO:0007669"/>
    <property type="project" value="TreeGrafter"/>
</dbReference>
<dbReference type="CDD" id="cd05466">
    <property type="entry name" value="PBP2_LTTR_substrate"/>
    <property type="match status" value="1"/>
</dbReference>
<dbReference type="InterPro" id="IPR036388">
    <property type="entry name" value="WH-like_DNA-bd_sf"/>
</dbReference>
<dbReference type="PROSITE" id="PS50931">
    <property type="entry name" value="HTH_LYSR"/>
    <property type="match status" value="1"/>
</dbReference>
<evidence type="ECO:0000256" key="1">
    <source>
        <dbReference type="ARBA" id="ARBA00009437"/>
    </source>
</evidence>
<comment type="similarity">
    <text evidence="1">Belongs to the LysR transcriptional regulatory family.</text>
</comment>
<reference evidence="7" key="1">
    <citation type="submission" date="2016-10" db="EMBL/GenBank/DDBJ databases">
        <authorList>
            <person name="Varghese N."/>
            <person name="Submissions S."/>
        </authorList>
    </citation>
    <scope>NUCLEOTIDE SEQUENCE [LARGE SCALE GENOMIC DNA]</scope>
    <source>
        <strain evidence="7">DSM 27839</strain>
    </source>
</reference>
<evidence type="ECO:0000256" key="2">
    <source>
        <dbReference type="ARBA" id="ARBA00023015"/>
    </source>
</evidence>
<dbReference type="PANTHER" id="PTHR30126:SF94">
    <property type="entry name" value="LYSR FAMILY TRANSCRIPTIONAL REGULATOR"/>
    <property type="match status" value="1"/>
</dbReference>
<dbReference type="Pfam" id="PF00126">
    <property type="entry name" value="HTH_1"/>
    <property type="match status" value="1"/>
</dbReference>
<accession>A0A1H3E3L2</accession>
<name>A0A1H3E3L2_9RHOB</name>
<dbReference type="STRING" id="985054.SAMN05444358_11028"/>
<evidence type="ECO:0000313" key="6">
    <source>
        <dbReference type="EMBL" id="SDX72878.1"/>
    </source>
</evidence>
<evidence type="ECO:0000256" key="3">
    <source>
        <dbReference type="ARBA" id="ARBA00023125"/>
    </source>
</evidence>
<dbReference type="GO" id="GO:0003700">
    <property type="term" value="F:DNA-binding transcription factor activity"/>
    <property type="evidence" value="ECO:0007669"/>
    <property type="project" value="InterPro"/>
</dbReference>
<dbReference type="InterPro" id="IPR005119">
    <property type="entry name" value="LysR_subst-bd"/>
</dbReference>
<dbReference type="EMBL" id="FNNP01000010">
    <property type="protein sequence ID" value="SDX72878.1"/>
    <property type="molecule type" value="Genomic_DNA"/>
</dbReference>
<dbReference type="SUPFAM" id="SSF53850">
    <property type="entry name" value="Periplasmic binding protein-like II"/>
    <property type="match status" value="1"/>
</dbReference>
<evidence type="ECO:0000256" key="4">
    <source>
        <dbReference type="ARBA" id="ARBA00023163"/>
    </source>
</evidence>
<dbReference type="Proteomes" id="UP000183400">
    <property type="component" value="Unassembled WGS sequence"/>
</dbReference>
<dbReference type="Gene3D" id="1.10.10.10">
    <property type="entry name" value="Winged helix-like DNA-binding domain superfamily/Winged helix DNA-binding domain"/>
    <property type="match status" value="1"/>
</dbReference>
<organism evidence="6 7">
    <name type="scientific">Ruegeria halocynthiae</name>
    <dbReference type="NCBI Taxonomy" id="985054"/>
    <lineage>
        <taxon>Bacteria</taxon>
        <taxon>Pseudomonadati</taxon>
        <taxon>Pseudomonadota</taxon>
        <taxon>Alphaproteobacteria</taxon>
        <taxon>Rhodobacterales</taxon>
        <taxon>Roseobacteraceae</taxon>
        <taxon>Ruegeria</taxon>
    </lineage>
</organism>
<protein>
    <submittedName>
        <fullName evidence="6">Transcriptional regulator, LysR family</fullName>
    </submittedName>
</protein>
<dbReference type="OrthoDB" id="9811588at2"/>
<dbReference type="PANTHER" id="PTHR30126">
    <property type="entry name" value="HTH-TYPE TRANSCRIPTIONAL REGULATOR"/>
    <property type="match status" value="1"/>
</dbReference>
<sequence length="301" mass="33355">MHTQPLRSIVKVSQVQSFSKAADQLGLTLSALSMQMKSLEQALGVTLFDRSVRPPRLTPTGRAIVKEAIPLLKHEGKIFEICRPGDELAGQFRLGFITTAAVRLLPKFLEAATQQLAYATFEFETGLSANLQSKVLMGQLDAAVITDTDGLPSQLSARVLKQERFVFAAHKNLLNNGFQSLLHESDFFHFMPETGIGKLIAQAMLQYERPARSKTIVLDNLEAIMECVTVGLGFTLLPVPDVERYRIPELKLIDAHDSLQRKLVLVTLRESALTRHQEELSALLETYCGPSIPSGDLCDLR</sequence>